<feature type="transmembrane region" description="Helical" evidence="1">
    <location>
        <begin position="57"/>
        <end position="79"/>
    </location>
</feature>
<reference evidence="2" key="1">
    <citation type="journal article" date="2013" name="PLoS ONE">
        <title>Gene expression in gut symbiotic organ of stinkbug affected by extracellular bacterial symbiont.</title>
        <authorList>
            <person name="Futahashi R."/>
            <person name="Tanaka K."/>
            <person name="Tanahashi M."/>
            <person name="Nikoh N."/>
            <person name="Kikuchi Y."/>
            <person name="Lee B.L."/>
            <person name="Fukatsu T."/>
        </authorList>
    </citation>
    <scope>NUCLEOTIDE SEQUENCE</scope>
    <source>
        <tissue evidence="2">Midgut</tissue>
    </source>
</reference>
<accession>R4WEE1</accession>
<name>R4WEE1_RIPPE</name>
<organism evidence="2">
    <name type="scientific">Riptortus pedestris</name>
    <name type="common">Bean bug</name>
    <dbReference type="NCBI Taxonomy" id="329032"/>
    <lineage>
        <taxon>Eukaryota</taxon>
        <taxon>Metazoa</taxon>
        <taxon>Ecdysozoa</taxon>
        <taxon>Arthropoda</taxon>
        <taxon>Hexapoda</taxon>
        <taxon>Insecta</taxon>
        <taxon>Pterygota</taxon>
        <taxon>Neoptera</taxon>
        <taxon>Paraneoptera</taxon>
        <taxon>Hemiptera</taxon>
        <taxon>Heteroptera</taxon>
        <taxon>Panheteroptera</taxon>
        <taxon>Pentatomomorpha</taxon>
        <taxon>Coreoidea</taxon>
        <taxon>Alydidae</taxon>
        <taxon>Riptortus</taxon>
    </lineage>
</organism>
<dbReference type="EMBL" id="AK418496">
    <property type="protein sequence ID" value="BAN21638.1"/>
    <property type="molecule type" value="mRNA"/>
</dbReference>
<feature type="non-terminal residue" evidence="2">
    <location>
        <position position="82"/>
    </location>
</feature>
<dbReference type="AlphaFoldDB" id="R4WEE1"/>
<protein>
    <submittedName>
        <fullName evidence="2">Uncharacterized protein</fullName>
    </submittedName>
</protein>
<evidence type="ECO:0000313" key="2">
    <source>
        <dbReference type="EMBL" id="BAN21638.1"/>
    </source>
</evidence>
<proteinExistence type="evidence at transcript level"/>
<keyword evidence="1" id="KW-0472">Membrane</keyword>
<evidence type="ECO:0000256" key="1">
    <source>
        <dbReference type="SAM" id="Phobius"/>
    </source>
</evidence>
<keyword evidence="1" id="KW-0812">Transmembrane</keyword>
<keyword evidence="1" id="KW-1133">Transmembrane helix</keyword>
<sequence>MFMCVCMFSLCRPNAQLCLTLGPSQLSSGSFYFLCNRQCGVIESLGLPPLFLTTFRYVPWTLFYISLKMAIISLTIFVINIS</sequence>